<dbReference type="Proteomes" id="UP001215461">
    <property type="component" value="Unassembled WGS sequence"/>
</dbReference>
<comment type="caution">
    <text evidence="1">The sequence shown here is derived from an EMBL/GenBank/DDBJ whole genome shotgun (WGS) entry which is preliminary data.</text>
</comment>
<reference evidence="1 2" key="1">
    <citation type="submission" date="2020-03" db="EMBL/GenBank/DDBJ databases">
        <title>Comparative genomics of Weissella paramesenteroides.</title>
        <authorList>
            <person name="Kant R."/>
            <person name="Takala T."/>
            <person name="Saris P."/>
        </authorList>
    </citation>
    <scope>NUCLEOTIDE SEQUENCE [LARGE SCALE GENOMIC DNA]</scope>
    <source>
        <strain evidence="1 2">SJ27-4</strain>
    </source>
</reference>
<accession>A0ABD4XH09</accession>
<evidence type="ECO:0000313" key="1">
    <source>
        <dbReference type="EMBL" id="MDF8370515.1"/>
    </source>
</evidence>
<dbReference type="RefSeq" id="WP_277361961.1">
    <property type="nucleotide sequence ID" value="NZ_JAANXN010000002.1"/>
</dbReference>
<proteinExistence type="predicted"/>
<gene>
    <name evidence="1" type="ORF">G9403_02405</name>
</gene>
<dbReference type="EMBL" id="JAANXN010000002">
    <property type="protein sequence ID" value="MDF8370515.1"/>
    <property type="molecule type" value="Genomic_DNA"/>
</dbReference>
<evidence type="ECO:0000313" key="2">
    <source>
        <dbReference type="Proteomes" id="UP001215461"/>
    </source>
</evidence>
<organism evidence="1 2">
    <name type="scientific">Weissella paramesenteroides</name>
    <name type="common">Leuconostoc paramesenteroides</name>
    <dbReference type="NCBI Taxonomy" id="1249"/>
    <lineage>
        <taxon>Bacteria</taxon>
        <taxon>Bacillati</taxon>
        <taxon>Bacillota</taxon>
        <taxon>Bacilli</taxon>
        <taxon>Lactobacillales</taxon>
        <taxon>Lactobacillaceae</taxon>
        <taxon>Weissella</taxon>
    </lineage>
</organism>
<protein>
    <submittedName>
        <fullName evidence="1">Uncharacterized protein</fullName>
    </submittedName>
</protein>
<sequence length="61" mass="7413">MSEDWLMRIFEIETFIDQYGFERSNTKLVNHETFTSKSEALIYKRIIEKDMNKRAIIKPKK</sequence>
<name>A0ABD4XH09_WEIPA</name>
<dbReference type="AlphaFoldDB" id="A0ABD4XH09"/>